<dbReference type="InterPro" id="IPR002401">
    <property type="entry name" value="Cyt_P450_E_grp-I"/>
</dbReference>
<dbReference type="EMBL" id="JABBWG010000034">
    <property type="protein sequence ID" value="KAG1809326.1"/>
    <property type="molecule type" value="Genomic_DNA"/>
</dbReference>
<evidence type="ECO:0000256" key="11">
    <source>
        <dbReference type="SAM" id="Phobius"/>
    </source>
</evidence>
<dbReference type="InterPro" id="IPR017972">
    <property type="entry name" value="Cyt_P450_CS"/>
</dbReference>
<comment type="cofactor">
    <cofactor evidence="1 9">
        <name>heme</name>
        <dbReference type="ChEBI" id="CHEBI:30413"/>
    </cofactor>
</comment>
<evidence type="ECO:0000256" key="6">
    <source>
        <dbReference type="ARBA" id="ARBA00023002"/>
    </source>
</evidence>
<dbReference type="SUPFAM" id="SSF48264">
    <property type="entry name" value="Cytochrome P450"/>
    <property type="match status" value="1"/>
</dbReference>
<proteinExistence type="inferred from homology"/>
<keyword evidence="13" id="KW-1185">Reference proteome</keyword>
<keyword evidence="6 10" id="KW-0560">Oxidoreductase</keyword>
<dbReference type="PROSITE" id="PS00086">
    <property type="entry name" value="CYTOCHROME_P450"/>
    <property type="match status" value="1"/>
</dbReference>
<dbReference type="GO" id="GO:0004497">
    <property type="term" value="F:monooxygenase activity"/>
    <property type="evidence" value="ECO:0007669"/>
    <property type="project" value="UniProtKB-KW"/>
</dbReference>
<feature type="transmembrane region" description="Helical" evidence="11">
    <location>
        <begin position="52"/>
        <end position="69"/>
    </location>
</feature>
<dbReference type="Proteomes" id="UP000807769">
    <property type="component" value="Unassembled WGS sequence"/>
</dbReference>
<evidence type="ECO:0000256" key="2">
    <source>
        <dbReference type="ARBA" id="ARBA00005179"/>
    </source>
</evidence>
<evidence type="ECO:0000256" key="3">
    <source>
        <dbReference type="ARBA" id="ARBA00010617"/>
    </source>
</evidence>
<dbReference type="GO" id="GO:0005506">
    <property type="term" value="F:iron ion binding"/>
    <property type="evidence" value="ECO:0007669"/>
    <property type="project" value="InterPro"/>
</dbReference>
<dbReference type="PANTHER" id="PTHR46300:SF7">
    <property type="entry name" value="P450, PUTATIVE (EUROFUNG)-RELATED"/>
    <property type="match status" value="1"/>
</dbReference>
<dbReference type="InterPro" id="IPR001128">
    <property type="entry name" value="Cyt_P450"/>
</dbReference>
<dbReference type="InterPro" id="IPR036396">
    <property type="entry name" value="Cyt_P450_sf"/>
</dbReference>
<sequence length="562" mass="63401">METNISIRYQHHRTGEPQIYILQVDLDFNASSSFQYLALGSKYYLTMLDDGLGLYLAISALVVAVLSYCRKYRLNLSRSPLPPGPIPLPVLGNVLSLDSARPWLTFNAWRSTYGDIIYARLLGKPIIVVNSEEVAKDLFERRSSIYSDRPQSIVYEAFASDFNTGFMPYGNRWRLHRRIFHQAFHQTAVPAYHATVLRSAHKMMFSLLRDPENYPNHLQMFIVTFMLSIIYDCEAKAKDDRVANAITRYGKLIVEGFAPAAMTLMETFPFLLQLPSWFPGATFKRASLKCIQAGHDVKEIPFQYVKERMSANDMGPCLVADALNRTSEEDDVTITAIKEAASVAFVAATDTTTNTLLVFLLAMVLNPEVQAKAQAEIDRVVGKDRLPNLDDGPALPYLEAILRETLRWYPVVPFGIPHATTTSDIYNGHFIPKGVVVFPNAWAMTHDATKYPSPDEFKPERFFQDDGTLNSDTMRLGFGWGRRICVGRHLVDASLWIAMANFLAFFSAHKALDEHGMEIPVAPKFTTGFTVRPETFPCRILPRFPDVSLKTLTRSTNLGEKL</sequence>
<evidence type="ECO:0000256" key="1">
    <source>
        <dbReference type="ARBA" id="ARBA00001971"/>
    </source>
</evidence>
<keyword evidence="8 10" id="KW-0503">Monooxygenase</keyword>
<dbReference type="GO" id="GO:0020037">
    <property type="term" value="F:heme binding"/>
    <property type="evidence" value="ECO:0007669"/>
    <property type="project" value="InterPro"/>
</dbReference>
<evidence type="ECO:0000256" key="5">
    <source>
        <dbReference type="ARBA" id="ARBA00022723"/>
    </source>
</evidence>
<gene>
    <name evidence="12" type="ORF">BJ212DRAFT_1466734</name>
</gene>
<dbReference type="Pfam" id="PF00067">
    <property type="entry name" value="p450"/>
    <property type="match status" value="1"/>
</dbReference>
<keyword evidence="7 9" id="KW-0408">Iron</keyword>
<evidence type="ECO:0000256" key="8">
    <source>
        <dbReference type="ARBA" id="ARBA00023033"/>
    </source>
</evidence>
<keyword evidence="11" id="KW-1133">Transmembrane helix</keyword>
<dbReference type="GO" id="GO:0016705">
    <property type="term" value="F:oxidoreductase activity, acting on paired donors, with incorporation or reduction of molecular oxygen"/>
    <property type="evidence" value="ECO:0007669"/>
    <property type="project" value="InterPro"/>
</dbReference>
<dbReference type="GeneID" id="64632993"/>
<dbReference type="PRINTS" id="PR00463">
    <property type="entry name" value="EP450I"/>
</dbReference>
<keyword evidence="11" id="KW-0472">Membrane</keyword>
<accession>A0A9P7E2G5</accession>
<dbReference type="RefSeq" id="XP_041189152.1">
    <property type="nucleotide sequence ID" value="XM_041338977.1"/>
</dbReference>
<dbReference type="PANTHER" id="PTHR46300">
    <property type="entry name" value="P450, PUTATIVE (EUROFUNG)-RELATED-RELATED"/>
    <property type="match status" value="1"/>
</dbReference>
<dbReference type="Gene3D" id="1.10.630.10">
    <property type="entry name" value="Cytochrome P450"/>
    <property type="match status" value="1"/>
</dbReference>
<comment type="similarity">
    <text evidence="3 10">Belongs to the cytochrome P450 family.</text>
</comment>
<evidence type="ECO:0000313" key="13">
    <source>
        <dbReference type="Proteomes" id="UP000807769"/>
    </source>
</evidence>
<dbReference type="AlphaFoldDB" id="A0A9P7E2G5"/>
<protein>
    <submittedName>
        <fullName evidence="12">Cytochrome P450</fullName>
    </submittedName>
</protein>
<keyword evidence="4 9" id="KW-0349">Heme</keyword>
<name>A0A9P7E2G5_9AGAM</name>
<dbReference type="OrthoDB" id="3934656at2759"/>
<keyword evidence="5 9" id="KW-0479">Metal-binding</keyword>
<reference evidence="12" key="1">
    <citation type="journal article" date="2020" name="New Phytol.">
        <title>Comparative genomics reveals dynamic genome evolution in host specialist ectomycorrhizal fungi.</title>
        <authorList>
            <person name="Lofgren L.A."/>
            <person name="Nguyen N.H."/>
            <person name="Vilgalys R."/>
            <person name="Ruytinx J."/>
            <person name="Liao H.L."/>
            <person name="Branco S."/>
            <person name="Kuo A."/>
            <person name="LaButti K."/>
            <person name="Lipzen A."/>
            <person name="Andreopoulos W."/>
            <person name="Pangilinan J."/>
            <person name="Riley R."/>
            <person name="Hundley H."/>
            <person name="Na H."/>
            <person name="Barry K."/>
            <person name="Grigoriev I.V."/>
            <person name="Stajich J.E."/>
            <person name="Kennedy P.G."/>
        </authorList>
    </citation>
    <scope>NUCLEOTIDE SEQUENCE</scope>
    <source>
        <strain evidence="12">MN1</strain>
    </source>
</reference>
<evidence type="ECO:0000256" key="9">
    <source>
        <dbReference type="PIRSR" id="PIRSR602401-1"/>
    </source>
</evidence>
<keyword evidence="11" id="KW-0812">Transmembrane</keyword>
<organism evidence="12 13">
    <name type="scientific">Suillus subaureus</name>
    <dbReference type="NCBI Taxonomy" id="48587"/>
    <lineage>
        <taxon>Eukaryota</taxon>
        <taxon>Fungi</taxon>
        <taxon>Dikarya</taxon>
        <taxon>Basidiomycota</taxon>
        <taxon>Agaricomycotina</taxon>
        <taxon>Agaricomycetes</taxon>
        <taxon>Agaricomycetidae</taxon>
        <taxon>Boletales</taxon>
        <taxon>Suillineae</taxon>
        <taxon>Suillaceae</taxon>
        <taxon>Suillus</taxon>
    </lineage>
</organism>
<evidence type="ECO:0000256" key="4">
    <source>
        <dbReference type="ARBA" id="ARBA00022617"/>
    </source>
</evidence>
<evidence type="ECO:0000313" key="12">
    <source>
        <dbReference type="EMBL" id="KAG1809326.1"/>
    </source>
</evidence>
<evidence type="ECO:0000256" key="7">
    <source>
        <dbReference type="ARBA" id="ARBA00023004"/>
    </source>
</evidence>
<dbReference type="InterPro" id="IPR050364">
    <property type="entry name" value="Cytochrome_P450_fung"/>
</dbReference>
<comment type="pathway">
    <text evidence="2">Secondary metabolite biosynthesis.</text>
</comment>
<comment type="caution">
    <text evidence="12">The sequence shown here is derived from an EMBL/GenBank/DDBJ whole genome shotgun (WGS) entry which is preliminary data.</text>
</comment>
<evidence type="ECO:0000256" key="10">
    <source>
        <dbReference type="RuleBase" id="RU000461"/>
    </source>
</evidence>
<feature type="binding site" description="axial binding residue" evidence="9">
    <location>
        <position position="485"/>
    </location>
    <ligand>
        <name>heme</name>
        <dbReference type="ChEBI" id="CHEBI:30413"/>
    </ligand>
    <ligandPart>
        <name>Fe</name>
        <dbReference type="ChEBI" id="CHEBI:18248"/>
    </ligandPart>
</feature>
<dbReference type="CDD" id="cd11065">
    <property type="entry name" value="CYP64-like"/>
    <property type="match status" value="1"/>
</dbReference>
<dbReference type="PRINTS" id="PR00385">
    <property type="entry name" value="P450"/>
</dbReference>